<evidence type="ECO:0000313" key="8">
    <source>
        <dbReference type="Proteomes" id="UP000093173"/>
    </source>
</evidence>
<organism evidence="7 8">
    <name type="scientific">Vibrio genomosp. F10</name>
    <dbReference type="NCBI Taxonomy" id="723171"/>
    <lineage>
        <taxon>Bacteria</taxon>
        <taxon>Pseudomonadati</taxon>
        <taxon>Pseudomonadota</taxon>
        <taxon>Gammaproteobacteria</taxon>
        <taxon>Vibrionales</taxon>
        <taxon>Vibrionaceae</taxon>
        <taxon>Vibrio</taxon>
    </lineage>
</organism>
<dbReference type="EMBL" id="MAJZ01000553">
    <property type="protein sequence ID" value="OCH75226.1"/>
    <property type="molecule type" value="Genomic_DNA"/>
</dbReference>
<dbReference type="NCBIfam" id="NF006539">
    <property type="entry name" value="PRK09029.1"/>
    <property type="match status" value="1"/>
</dbReference>
<dbReference type="PANTHER" id="PTHR43767:SF1">
    <property type="entry name" value="NONRIBOSOMAL PEPTIDE SYNTHASE PES1 (EUROFUNG)-RELATED"/>
    <property type="match status" value="1"/>
</dbReference>
<evidence type="ECO:0000259" key="6">
    <source>
        <dbReference type="Pfam" id="PF00501"/>
    </source>
</evidence>
<dbReference type="AlphaFoldDB" id="A0A1B9QY78"/>
<evidence type="ECO:0000256" key="4">
    <source>
        <dbReference type="ARBA" id="ARBA00022840"/>
    </source>
</evidence>
<keyword evidence="8" id="KW-1185">Reference proteome</keyword>
<evidence type="ECO:0000313" key="7">
    <source>
        <dbReference type="EMBL" id="OCH75226.1"/>
    </source>
</evidence>
<feature type="transmembrane region" description="Helical" evidence="5">
    <location>
        <begin position="66"/>
        <end position="90"/>
    </location>
</feature>
<keyword evidence="2 7" id="KW-0436">Ligase</keyword>
<dbReference type="PANTHER" id="PTHR43767">
    <property type="entry name" value="LONG-CHAIN-FATTY-ACID--COA LIGASE"/>
    <property type="match status" value="1"/>
</dbReference>
<gene>
    <name evidence="7" type="ORF">A6E14_11305</name>
</gene>
<keyword evidence="4" id="KW-0067">ATP-binding</keyword>
<dbReference type="InterPro" id="IPR010192">
    <property type="entry name" value="MenE"/>
</dbReference>
<name>A0A1B9QY78_9VIBR</name>
<dbReference type="InterPro" id="IPR000873">
    <property type="entry name" value="AMP-dep_synth/lig_dom"/>
</dbReference>
<evidence type="ECO:0000256" key="1">
    <source>
        <dbReference type="ARBA" id="ARBA00022428"/>
    </source>
</evidence>
<protein>
    <submittedName>
        <fullName evidence="7">O-succinylbenzoate--CoA ligase</fullName>
    </submittedName>
</protein>
<dbReference type="Gene3D" id="3.30.300.30">
    <property type="match status" value="1"/>
</dbReference>
<dbReference type="Gene3D" id="3.40.50.12780">
    <property type="entry name" value="N-terminal domain of ligase-like"/>
    <property type="match status" value="1"/>
</dbReference>
<dbReference type="GO" id="GO:0008756">
    <property type="term" value="F:o-succinylbenzoate-CoA ligase activity"/>
    <property type="evidence" value="ECO:0007669"/>
    <property type="project" value="InterPro"/>
</dbReference>
<evidence type="ECO:0000256" key="5">
    <source>
        <dbReference type="SAM" id="Phobius"/>
    </source>
</evidence>
<dbReference type="SUPFAM" id="SSF56801">
    <property type="entry name" value="Acetyl-CoA synthetase-like"/>
    <property type="match status" value="1"/>
</dbReference>
<dbReference type="InterPro" id="IPR050237">
    <property type="entry name" value="ATP-dep_AMP-bd_enzyme"/>
</dbReference>
<keyword evidence="5" id="KW-0812">Transmembrane</keyword>
<dbReference type="InterPro" id="IPR020845">
    <property type="entry name" value="AMP-binding_CS"/>
</dbReference>
<keyword evidence="3" id="KW-0547">Nucleotide-binding</keyword>
<dbReference type="Proteomes" id="UP000093173">
    <property type="component" value="Unassembled WGS sequence"/>
</dbReference>
<feature type="domain" description="AMP-dependent synthetase/ligase" evidence="6">
    <location>
        <begin position="9"/>
        <end position="337"/>
    </location>
</feature>
<proteinExistence type="predicted"/>
<dbReference type="InterPro" id="IPR042099">
    <property type="entry name" value="ANL_N_sf"/>
</dbReference>
<accession>A0A1B9QY78</accession>
<comment type="caution">
    <text evidence="7">The sequence shown here is derived from an EMBL/GenBank/DDBJ whole genome shotgun (WGS) entry which is preliminary data.</text>
</comment>
<dbReference type="Pfam" id="PF00501">
    <property type="entry name" value="AMP-binding"/>
    <property type="match status" value="1"/>
</dbReference>
<dbReference type="NCBIfam" id="TIGR01923">
    <property type="entry name" value="menE"/>
    <property type="match status" value="1"/>
</dbReference>
<dbReference type="GO" id="GO:0005524">
    <property type="term" value="F:ATP binding"/>
    <property type="evidence" value="ECO:0007669"/>
    <property type="project" value="UniProtKB-KW"/>
</dbReference>
<dbReference type="InterPro" id="IPR045851">
    <property type="entry name" value="AMP-bd_C_sf"/>
</dbReference>
<dbReference type="RefSeq" id="WP_065576927.1">
    <property type="nucleotide sequence ID" value="NZ_JBNGCH010000553.1"/>
</dbReference>
<keyword evidence="5" id="KW-1133">Transmembrane helix</keyword>
<keyword evidence="5" id="KW-0472">Membrane</keyword>
<dbReference type="CDD" id="cd17630">
    <property type="entry name" value="OSB_MenE-like"/>
    <property type="match status" value="1"/>
</dbReference>
<evidence type="ECO:0000256" key="2">
    <source>
        <dbReference type="ARBA" id="ARBA00022598"/>
    </source>
</evidence>
<sequence>MSTTSLSIQRWAQQSPLSCALVTPTRRYNWHELWQEVLAYAHQLNAQGVRLHDVVTIVGKNQQDMVFMYLACCHIGAIGALTMPQPLALLQQKFERLYKREARPLVWLTDTVWQSFTVEEQQTLHTLCTRLVINENQSDNGISVDGGNLVDSVNTKNIASIIFTSGSTGAPKALAHSFAQHFASASGLLQEFDYGFGDTWLLSLPLYHVSGLAILYRWLSAGGCLKVGKGNLNLDIKDVTHASLVSTQLSRLIEMKQPLTLTRVLLGGSHIPESLTAQCAKLHIDAWLGYGMTEAASTVTAKRVNNSSTAGSVIPNRKLKIENQRIFVGGDTLAAGYFFQGNITPIIDNDGWFDTKDLGCWENNELRVIGRVDNQFISGGENIHCEQIEAELNRHPVINQAFVVPVTDKEFGYRPVAIIDAESLPSKIEMDVFLKKRLEKFKWPVAYYLIPPELFASGIKVSRKQLKQWLEVQVRS</sequence>
<dbReference type="PROSITE" id="PS00455">
    <property type="entry name" value="AMP_BINDING"/>
    <property type="match status" value="1"/>
</dbReference>
<keyword evidence="1" id="KW-0474">Menaquinone biosynthesis</keyword>
<reference evidence="8" key="1">
    <citation type="submission" date="2016-06" db="EMBL/GenBank/DDBJ databases">
        <authorList>
            <person name="Hehemann J.-H."/>
            <person name="Arevalo P."/>
            <person name="Datta M.S."/>
            <person name="Polz M.F."/>
        </authorList>
    </citation>
    <scope>NUCLEOTIDE SEQUENCE [LARGE SCALE GENOMIC DNA]</scope>
    <source>
        <strain evidence="8">9CSC122</strain>
    </source>
</reference>
<dbReference type="GO" id="GO:0009234">
    <property type="term" value="P:menaquinone biosynthetic process"/>
    <property type="evidence" value="ECO:0007669"/>
    <property type="project" value="UniProtKB-KW"/>
</dbReference>
<evidence type="ECO:0000256" key="3">
    <source>
        <dbReference type="ARBA" id="ARBA00022741"/>
    </source>
</evidence>